<dbReference type="InterPro" id="IPR012676">
    <property type="entry name" value="TGS-like"/>
</dbReference>
<evidence type="ECO:0000313" key="5">
    <source>
        <dbReference type="EMBL" id="EEO28267.2"/>
    </source>
</evidence>
<proteinExistence type="inferred from homology"/>
<dbReference type="FunFam" id="3.10.20.30:FF:000002">
    <property type="entry name" value="GTP pyrophosphokinase (RelA/SpoT)"/>
    <property type="match status" value="1"/>
</dbReference>
<dbReference type="Gene3D" id="1.10.3210.10">
    <property type="entry name" value="Hypothetical protein af1432"/>
    <property type="match status" value="1"/>
</dbReference>
<dbReference type="Gene3D" id="3.30.70.260">
    <property type="match status" value="1"/>
</dbReference>
<dbReference type="FunFam" id="3.30.460.10:FF:000001">
    <property type="entry name" value="GTP pyrophosphokinase RelA"/>
    <property type="match status" value="1"/>
</dbReference>
<dbReference type="InterPro" id="IPR033655">
    <property type="entry name" value="TGS_RelA/SpoT"/>
</dbReference>
<dbReference type="InterPro" id="IPR004095">
    <property type="entry name" value="TGS"/>
</dbReference>
<dbReference type="GO" id="GO:0015949">
    <property type="term" value="P:nucleobase-containing small molecule interconversion"/>
    <property type="evidence" value="ECO:0007669"/>
    <property type="project" value="UniProtKB-ARBA"/>
</dbReference>
<dbReference type="GO" id="GO:0042594">
    <property type="term" value="P:response to starvation"/>
    <property type="evidence" value="ECO:0007669"/>
    <property type="project" value="TreeGrafter"/>
</dbReference>
<organism evidence="5 6">
    <name type="scientific">Oxalobacter paraformigenes</name>
    <dbReference type="NCBI Taxonomy" id="556268"/>
    <lineage>
        <taxon>Bacteria</taxon>
        <taxon>Pseudomonadati</taxon>
        <taxon>Pseudomonadota</taxon>
        <taxon>Betaproteobacteria</taxon>
        <taxon>Burkholderiales</taxon>
        <taxon>Oxalobacteraceae</taxon>
        <taxon>Oxalobacter</taxon>
    </lineage>
</organism>
<dbReference type="Pfam" id="PF02824">
    <property type="entry name" value="TGS"/>
    <property type="match status" value="1"/>
</dbReference>
<dbReference type="Pfam" id="PF13291">
    <property type="entry name" value="ACT_4"/>
    <property type="match status" value="1"/>
</dbReference>
<evidence type="ECO:0000259" key="2">
    <source>
        <dbReference type="PROSITE" id="PS51671"/>
    </source>
</evidence>
<comment type="function">
    <text evidence="1">In eubacteria ppGpp (guanosine 3'-diphosphate 5'-diphosphate) is a mediator of the stringent response that coordinates a variety of cellular activities in response to changes in nutritional abundance.</text>
</comment>
<dbReference type="Pfam" id="PF04607">
    <property type="entry name" value="RelA_SpoT"/>
    <property type="match status" value="1"/>
</dbReference>
<dbReference type="PANTHER" id="PTHR21262">
    <property type="entry name" value="GUANOSINE-3',5'-BIS DIPHOSPHATE 3'-PYROPHOSPHOHYDROLASE"/>
    <property type="match status" value="1"/>
</dbReference>
<dbReference type="SUPFAM" id="SSF109604">
    <property type="entry name" value="HD-domain/PDEase-like"/>
    <property type="match status" value="1"/>
</dbReference>
<dbReference type="FunFam" id="1.10.3210.10:FF:000001">
    <property type="entry name" value="GTP pyrophosphokinase RelA"/>
    <property type="match status" value="1"/>
</dbReference>
<dbReference type="InterPro" id="IPR043519">
    <property type="entry name" value="NT_sf"/>
</dbReference>
<dbReference type="InterPro" id="IPR002912">
    <property type="entry name" value="ACT_dom"/>
</dbReference>
<evidence type="ECO:0000259" key="3">
    <source>
        <dbReference type="PROSITE" id="PS51831"/>
    </source>
</evidence>
<dbReference type="Gene3D" id="3.30.460.10">
    <property type="entry name" value="Beta Polymerase, domain 2"/>
    <property type="match status" value="1"/>
</dbReference>
<dbReference type="GO" id="GO:0005886">
    <property type="term" value="C:plasma membrane"/>
    <property type="evidence" value="ECO:0007669"/>
    <property type="project" value="TreeGrafter"/>
</dbReference>
<dbReference type="SUPFAM" id="SSF81271">
    <property type="entry name" value="TGS-like"/>
    <property type="match status" value="1"/>
</dbReference>
<dbReference type="GO" id="GO:0008728">
    <property type="term" value="F:GTP diphosphokinase activity"/>
    <property type="evidence" value="ECO:0007669"/>
    <property type="project" value="TreeGrafter"/>
</dbReference>
<dbReference type="PROSITE" id="PS51880">
    <property type="entry name" value="TGS"/>
    <property type="match status" value="1"/>
</dbReference>
<feature type="domain" description="TGS" evidence="4">
    <location>
        <begin position="428"/>
        <end position="489"/>
    </location>
</feature>
<dbReference type="CDD" id="cd01668">
    <property type="entry name" value="TGS_RSH"/>
    <property type="match status" value="1"/>
</dbReference>
<dbReference type="GO" id="GO:0015969">
    <property type="term" value="P:guanosine tetraphosphate metabolic process"/>
    <property type="evidence" value="ECO:0007669"/>
    <property type="project" value="InterPro"/>
</dbReference>
<dbReference type="PANTHER" id="PTHR21262:SF36">
    <property type="entry name" value="BIFUNCTIONAL (P)PPGPP SYNTHASE_HYDROLASE SPOT"/>
    <property type="match status" value="1"/>
</dbReference>
<dbReference type="EMBL" id="ACDP02000006">
    <property type="protein sequence ID" value="EEO28267.2"/>
    <property type="molecule type" value="Genomic_DNA"/>
</dbReference>
<evidence type="ECO:0000256" key="1">
    <source>
        <dbReference type="RuleBase" id="RU003847"/>
    </source>
</evidence>
<dbReference type="InterPro" id="IPR006674">
    <property type="entry name" value="HD_domain"/>
</dbReference>
<dbReference type="Gene3D" id="3.10.20.30">
    <property type="match status" value="1"/>
</dbReference>
<dbReference type="SMART" id="SM00954">
    <property type="entry name" value="RelA_SpoT"/>
    <property type="match status" value="1"/>
</dbReference>
<dbReference type="SMART" id="SM00471">
    <property type="entry name" value="HDc"/>
    <property type="match status" value="1"/>
</dbReference>
<sequence>MMTPETALSTGQAGMVNPDHAALPVNQFDSAATVVPVFSLPKVVTFSHLAQTLETYLPPADMKRILEAFRFADEKHLGQIRKSGEPYISHPLAVAEICAGWKLDAQAIMAALLHDVVEDQGVALDELIERFGAPVAAMVDGLSKLEKLQFKTHVDAQGENFRKMLLAMARDVRVILIKLADRLHNMRTLDVMNRPKRYRIALETMEVYVPIAHRLGINNLYREMQDLAFHNMYPFRYDTLAKAIKASRGNRRALLGKVHDAVSNALEKNGIRAEIYGREKTLYGIYRKMRNQNLSFSQVLDIYGFRIVVDTLPQCYMTLGVLHALYKPIPGKVQDYIAIPKLNNYQSLHTSLIGPYGAPVEFQIRTHEMHHVAETGVAAHWLYKTENETLTDLQKHSLGWLQSLLDIQQQTGNSAEFFEHVKVDLFPDSVYVFTPKSKIIALPRAATALDFAYNIHSDIGDHTSSVKINNSVVPLRTELQNGDIVEIITSPTAHPTPAWLEFVRTGKARSRIRSYLRSVNQADSIKLGKRLLQQSLKSLHLDETAVPQPVIDKLLYETGSKTLDDIYTDIGVGKRLSVLVARRIAGLIDEMGRKQGTAIKEEEPQKIEPVIIYGSEGINVQLASCCLPIPGDTIIGELNMTRGLVVHSAECQQAKKLIAKEPEKWINVDWGEGLNRSFDCYLRLLVVEEKGILARVTAEISGSDANITAVEMETQGEFNLLKFTVQVDDRIHLARLIRRVRHVPGVRKVGRDRI</sequence>
<dbReference type="InterPro" id="IPR012675">
    <property type="entry name" value="Beta-grasp_dom_sf"/>
</dbReference>
<dbReference type="PROSITE" id="PS51671">
    <property type="entry name" value="ACT"/>
    <property type="match status" value="1"/>
</dbReference>
<comment type="caution">
    <text evidence="5">The sequence shown here is derived from an EMBL/GenBank/DDBJ whole genome shotgun (WGS) entry which is preliminary data.</text>
</comment>
<dbReference type="HOGENOM" id="CLU_012300_3_0_4"/>
<dbReference type="NCBIfam" id="TIGR00691">
    <property type="entry name" value="spoT_relA"/>
    <property type="match status" value="1"/>
</dbReference>
<evidence type="ECO:0000259" key="4">
    <source>
        <dbReference type="PROSITE" id="PS51880"/>
    </source>
</evidence>
<dbReference type="CDD" id="cd00077">
    <property type="entry name" value="HDc"/>
    <property type="match status" value="1"/>
</dbReference>
<dbReference type="CDD" id="cd05399">
    <property type="entry name" value="NT_Rel-Spo_like"/>
    <property type="match status" value="1"/>
</dbReference>
<comment type="similarity">
    <text evidence="1">Belongs to the relA/spoT family.</text>
</comment>
<dbReference type="InterPro" id="IPR045600">
    <property type="entry name" value="RelA/SpoT_AH_RIS"/>
</dbReference>
<dbReference type="Pfam" id="PF19296">
    <property type="entry name" value="RelA_AH_RIS"/>
    <property type="match status" value="1"/>
</dbReference>
<feature type="domain" description="HD" evidence="3">
    <location>
        <begin position="87"/>
        <end position="186"/>
    </location>
</feature>
<dbReference type="GO" id="GO:0008893">
    <property type="term" value="F:guanosine-3',5'-bis(diphosphate) 3'-diphosphatase activity"/>
    <property type="evidence" value="ECO:0007669"/>
    <property type="project" value="TreeGrafter"/>
</dbReference>
<dbReference type="InterPro" id="IPR003607">
    <property type="entry name" value="HD/PDEase_dom"/>
</dbReference>
<dbReference type="InterPro" id="IPR007685">
    <property type="entry name" value="RelA_SpoT"/>
</dbReference>
<dbReference type="Pfam" id="PF13328">
    <property type="entry name" value="HD_4"/>
    <property type="match status" value="1"/>
</dbReference>
<dbReference type="PROSITE" id="PS51831">
    <property type="entry name" value="HD"/>
    <property type="match status" value="1"/>
</dbReference>
<dbReference type="eggNOG" id="COG0317">
    <property type="taxonomic scope" value="Bacteria"/>
</dbReference>
<feature type="domain" description="ACT" evidence="2">
    <location>
        <begin position="681"/>
        <end position="754"/>
    </location>
</feature>
<protein>
    <submittedName>
        <fullName evidence="5">RelA/SpoT family protein</fullName>
    </submittedName>
</protein>
<dbReference type="AlphaFoldDB" id="C3X4Y1"/>
<gene>
    <name evidence="5" type="ORF">OFAG_01420</name>
</gene>
<dbReference type="CDD" id="cd04876">
    <property type="entry name" value="ACT_RelA-SpoT"/>
    <property type="match status" value="1"/>
</dbReference>
<name>C3X4Y1_9BURK</name>
<dbReference type="SUPFAM" id="SSF55021">
    <property type="entry name" value="ACT-like"/>
    <property type="match status" value="1"/>
</dbReference>
<reference evidence="5" key="1">
    <citation type="submission" date="2011-10" db="EMBL/GenBank/DDBJ databases">
        <title>The Genome Sequence of Oxalobacter formigenes HOxBLS.</title>
        <authorList>
            <consortium name="The Broad Institute Genome Sequencing Platform"/>
            <person name="Earl A."/>
            <person name="Ward D."/>
            <person name="Feldgarden M."/>
            <person name="Gevers D."/>
            <person name="Allison M.J."/>
            <person name="Humphrey S."/>
            <person name="Young S.K."/>
            <person name="Zeng Q."/>
            <person name="Gargeya S."/>
            <person name="Fitzgerald M."/>
            <person name="Haas B."/>
            <person name="Abouelleil A."/>
            <person name="Alvarado L."/>
            <person name="Arachchi H.M."/>
            <person name="Berlin A."/>
            <person name="Brown A."/>
            <person name="Chapman S.B."/>
            <person name="Chen Z."/>
            <person name="Dunbar C."/>
            <person name="Freedman E."/>
            <person name="Gearin G."/>
            <person name="Goldberg J."/>
            <person name="Griggs A."/>
            <person name="Gujja S."/>
            <person name="Heiman D."/>
            <person name="Howarth C."/>
            <person name="Larson L."/>
            <person name="Lui A."/>
            <person name="MacDonald P.J.P."/>
            <person name="Montmayeur A."/>
            <person name="Murphy C."/>
            <person name="Neiman D."/>
            <person name="Pearson M."/>
            <person name="Priest M."/>
            <person name="Roberts A."/>
            <person name="Saif S."/>
            <person name="Shea T."/>
            <person name="Shenoy N."/>
            <person name="Sisk P."/>
            <person name="Stolte C."/>
            <person name="Sykes S."/>
            <person name="Wortman J."/>
            <person name="Nusbaum C."/>
            <person name="Birren B."/>
        </authorList>
    </citation>
    <scope>NUCLEOTIDE SEQUENCE [LARGE SCALE GENOMIC DNA]</scope>
    <source>
        <strain evidence="5">HOxBLS</strain>
    </source>
</reference>
<dbReference type="Proteomes" id="UP000003973">
    <property type="component" value="Unassembled WGS sequence"/>
</dbReference>
<evidence type="ECO:0000313" key="6">
    <source>
        <dbReference type="Proteomes" id="UP000003973"/>
    </source>
</evidence>
<accession>C3X4Y1</accession>
<keyword evidence="6" id="KW-1185">Reference proteome</keyword>
<dbReference type="SUPFAM" id="SSF81301">
    <property type="entry name" value="Nucleotidyltransferase"/>
    <property type="match status" value="1"/>
</dbReference>
<dbReference type="InterPro" id="IPR045865">
    <property type="entry name" value="ACT-like_dom_sf"/>
</dbReference>
<dbReference type="InterPro" id="IPR004811">
    <property type="entry name" value="RelA/Spo_fam"/>
</dbReference>
<dbReference type="RefSeq" id="WP_020994815.1">
    <property type="nucleotide sequence ID" value="NZ_CABMNL010000001.1"/>
</dbReference>